<dbReference type="PRINTS" id="PR00453">
    <property type="entry name" value="VWFADOMAIN"/>
</dbReference>
<evidence type="ECO:0000259" key="2">
    <source>
        <dbReference type="PROSITE" id="PS50234"/>
    </source>
</evidence>
<evidence type="ECO:0000313" key="4">
    <source>
        <dbReference type="Proteomes" id="UP001374579"/>
    </source>
</evidence>
<keyword evidence="4" id="KW-1185">Reference proteome</keyword>
<dbReference type="InterPro" id="IPR002035">
    <property type="entry name" value="VWF_A"/>
</dbReference>
<keyword evidence="1" id="KW-0732">Signal</keyword>
<feature type="signal peptide" evidence="1">
    <location>
        <begin position="1"/>
        <end position="24"/>
    </location>
</feature>
<feature type="domain" description="VWFA" evidence="2">
    <location>
        <begin position="30"/>
        <end position="83"/>
    </location>
</feature>
<dbReference type="InterPro" id="IPR036465">
    <property type="entry name" value="vWFA_dom_sf"/>
</dbReference>
<dbReference type="Gene3D" id="3.40.50.410">
    <property type="entry name" value="von Willebrand factor, type A domain"/>
    <property type="match status" value="1"/>
</dbReference>
<organism evidence="3 4">
    <name type="scientific">Littorina saxatilis</name>
    <dbReference type="NCBI Taxonomy" id="31220"/>
    <lineage>
        <taxon>Eukaryota</taxon>
        <taxon>Metazoa</taxon>
        <taxon>Spiralia</taxon>
        <taxon>Lophotrochozoa</taxon>
        <taxon>Mollusca</taxon>
        <taxon>Gastropoda</taxon>
        <taxon>Caenogastropoda</taxon>
        <taxon>Littorinimorpha</taxon>
        <taxon>Littorinoidea</taxon>
        <taxon>Littorinidae</taxon>
        <taxon>Littorina</taxon>
    </lineage>
</organism>
<dbReference type="AlphaFoldDB" id="A0AAN9B4P3"/>
<comment type="caution">
    <text evidence="3">The sequence shown here is derived from an EMBL/GenBank/DDBJ whole genome shotgun (WGS) entry which is preliminary data.</text>
</comment>
<proteinExistence type="predicted"/>
<name>A0AAN9B4P3_9CAEN</name>
<accession>A0AAN9B4P3</accession>
<dbReference type="Pfam" id="PF00092">
    <property type="entry name" value="VWA"/>
    <property type="match status" value="1"/>
</dbReference>
<evidence type="ECO:0000313" key="3">
    <source>
        <dbReference type="EMBL" id="KAK7099128.1"/>
    </source>
</evidence>
<evidence type="ECO:0000256" key="1">
    <source>
        <dbReference type="SAM" id="SignalP"/>
    </source>
</evidence>
<gene>
    <name evidence="3" type="ORF">V1264_003314</name>
</gene>
<dbReference type="EMBL" id="JBAMIC010000012">
    <property type="protein sequence ID" value="KAK7099128.1"/>
    <property type="molecule type" value="Genomic_DNA"/>
</dbReference>
<dbReference type="PROSITE" id="PS50234">
    <property type="entry name" value="VWFA"/>
    <property type="match status" value="1"/>
</dbReference>
<reference evidence="3 4" key="1">
    <citation type="submission" date="2024-02" db="EMBL/GenBank/DDBJ databases">
        <title>Chromosome-scale genome assembly of the rough periwinkle Littorina saxatilis.</title>
        <authorList>
            <person name="De Jode A."/>
            <person name="Faria R."/>
            <person name="Formenti G."/>
            <person name="Sims Y."/>
            <person name="Smith T.P."/>
            <person name="Tracey A."/>
            <person name="Wood J.M.D."/>
            <person name="Zagrodzka Z.B."/>
            <person name="Johannesson K."/>
            <person name="Butlin R.K."/>
            <person name="Leder E.H."/>
        </authorList>
    </citation>
    <scope>NUCLEOTIDE SEQUENCE [LARGE SCALE GENOMIC DNA]</scope>
    <source>
        <strain evidence="3">Snail1</strain>
        <tissue evidence="3">Muscle</tissue>
    </source>
</reference>
<dbReference type="SUPFAM" id="SSF53300">
    <property type="entry name" value="vWA-like"/>
    <property type="match status" value="1"/>
</dbReference>
<sequence length="138" mass="15026">MKTKNTHWSYLVLLLALFVAPSMQQRSELDLVFVVDGSDSIGQANFETLKQSILNYVVPQMGNGALHVGFVLYSTNLDTVINLTPDVATLTNGVNALDWPEGETNTNIVGSVRAFDHIHRPWGASGDDRGGGWNVTVP</sequence>
<dbReference type="Proteomes" id="UP001374579">
    <property type="component" value="Unassembled WGS sequence"/>
</dbReference>
<feature type="chain" id="PRO_5043025028" description="VWFA domain-containing protein" evidence="1">
    <location>
        <begin position="25"/>
        <end position="138"/>
    </location>
</feature>
<protein>
    <recommendedName>
        <fullName evidence="2">VWFA domain-containing protein</fullName>
    </recommendedName>
</protein>